<dbReference type="InterPro" id="IPR020846">
    <property type="entry name" value="MFS_dom"/>
</dbReference>
<evidence type="ECO:0000256" key="3">
    <source>
        <dbReference type="ARBA" id="ARBA00022475"/>
    </source>
</evidence>
<comment type="subcellular location">
    <subcellularLocation>
        <location evidence="1">Cell membrane</location>
        <topology evidence="1">Multi-pass membrane protein</topology>
    </subcellularLocation>
</comment>
<evidence type="ECO:0000256" key="2">
    <source>
        <dbReference type="ARBA" id="ARBA00022448"/>
    </source>
</evidence>
<comment type="caution">
    <text evidence="9">The sequence shown here is derived from an EMBL/GenBank/DDBJ whole genome shotgun (WGS) entry which is preliminary data.</text>
</comment>
<keyword evidence="2" id="KW-0813">Transport</keyword>
<feature type="transmembrane region" description="Helical" evidence="7">
    <location>
        <begin position="102"/>
        <end position="119"/>
    </location>
</feature>
<dbReference type="CDD" id="cd17477">
    <property type="entry name" value="MFS_YcaD_like"/>
    <property type="match status" value="1"/>
</dbReference>
<evidence type="ECO:0000256" key="6">
    <source>
        <dbReference type="ARBA" id="ARBA00023136"/>
    </source>
</evidence>
<gene>
    <name evidence="9" type="ORF">GPJ16_03590</name>
</gene>
<feature type="transmembrane region" description="Helical" evidence="7">
    <location>
        <begin position="12"/>
        <end position="35"/>
    </location>
</feature>
<keyword evidence="5 7" id="KW-1133">Transmembrane helix</keyword>
<feature type="transmembrane region" description="Helical" evidence="7">
    <location>
        <begin position="240"/>
        <end position="257"/>
    </location>
</feature>
<keyword evidence="6 7" id="KW-0472">Membrane</keyword>
<evidence type="ECO:0000259" key="8">
    <source>
        <dbReference type="PROSITE" id="PS50850"/>
    </source>
</evidence>
<proteinExistence type="predicted"/>
<dbReference type="PANTHER" id="PTHR23521">
    <property type="entry name" value="TRANSPORTER MFS SUPERFAMILY"/>
    <property type="match status" value="1"/>
</dbReference>
<evidence type="ECO:0000256" key="4">
    <source>
        <dbReference type="ARBA" id="ARBA00022692"/>
    </source>
</evidence>
<feature type="transmembrane region" description="Helical" evidence="7">
    <location>
        <begin position="79"/>
        <end position="96"/>
    </location>
</feature>
<protein>
    <submittedName>
        <fullName evidence="9">MFS transporter</fullName>
    </submittedName>
</protein>
<dbReference type="InterPro" id="IPR011701">
    <property type="entry name" value="MFS"/>
</dbReference>
<feature type="transmembrane region" description="Helical" evidence="7">
    <location>
        <begin position="356"/>
        <end position="373"/>
    </location>
</feature>
<dbReference type="EMBL" id="JAADAI010000029">
    <property type="protein sequence ID" value="NCS56078.1"/>
    <property type="molecule type" value="Genomic_DNA"/>
</dbReference>
<feature type="domain" description="Major facilitator superfamily (MFS) profile" evidence="8">
    <location>
        <begin position="13"/>
        <end position="378"/>
    </location>
</feature>
<name>A0A966L3P5_MICAE</name>
<dbReference type="GO" id="GO:0022857">
    <property type="term" value="F:transmembrane transporter activity"/>
    <property type="evidence" value="ECO:0007669"/>
    <property type="project" value="InterPro"/>
</dbReference>
<dbReference type="PANTHER" id="PTHR23521:SF2">
    <property type="entry name" value="TRANSPORTER MFS SUPERFAMILY"/>
    <property type="match status" value="1"/>
</dbReference>
<dbReference type="AlphaFoldDB" id="A0A966L3P5"/>
<evidence type="ECO:0000256" key="5">
    <source>
        <dbReference type="ARBA" id="ARBA00022989"/>
    </source>
</evidence>
<dbReference type="GO" id="GO:0005886">
    <property type="term" value="C:plasma membrane"/>
    <property type="evidence" value="ECO:0007669"/>
    <property type="project" value="UniProtKB-SubCell"/>
</dbReference>
<feature type="transmembrane region" description="Helical" evidence="7">
    <location>
        <begin position="327"/>
        <end position="350"/>
    </location>
</feature>
<organism evidence="9 10">
    <name type="scientific">Microcystis aeruginosa G11-04</name>
    <dbReference type="NCBI Taxonomy" id="2685956"/>
    <lineage>
        <taxon>Bacteria</taxon>
        <taxon>Bacillati</taxon>
        <taxon>Cyanobacteriota</taxon>
        <taxon>Cyanophyceae</taxon>
        <taxon>Oscillatoriophycideae</taxon>
        <taxon>Chroococcales</taxon>
        <taxon>Microcystaceae</taxon>
        <taxon>Microcystis</taxon>
    </lineage>
</organism>
<feature type="transmembrane region" description="Helical" evidence="7">
    <location>
        <begin position="140"/>
        <end position="160"/>
    </location>
</feature>
<keyword evidence="3" id="KW-1003">Cell membrane</keyword>
<accession>A0A966L3P5</accession>
<feature type="transmembrane region" description="Helical" evidence="7">
    <location>
        <begin position="166"/>
        <end position="186"/>
    </location>
</feature>
<dbReference type="Pfam" id="PF07690">
    <property type="entry name" value="MFS_1"/>
    <property type="match status" value="1"/>
</dbReference>
<dbReference type="InterPro" id="IPR036259">
    <property type="entry name" value="MFS_trans_sf"/>
</dbReference>
<feature type="transmembrane region" description="Helical" evidence="7">
    <location>
        <begin position="293"/>
        <end position="315"/>
    </location>
</feature>
<evidence type="ECO:0000313" key="10">
    <source>
        <dbReference type="Proteomes" id="UP000799330"/>
    </source>
</evidence>
<feature type="transmembrane region" description="Helical" evidence="7">
    <location>
        <begin position="206"/>
        <end position="228"/>
    </location>
</feature>
<keyword evidence="4 7" id="KW-0812">Transmembrane</keyword>
<sequence>MMTKNANSPFSVGLPALYLVAFLSGISLGLFNPFVSTLMKEKGYDNIVIGANSTLYFFVIAAGTPIVASILRQIGLRKTMMLGFLLMGITAPLFAFTTQLSLWFIIRGVMGLACCLYLISGQTAINYFCNDQNRAMVNGLDALAFSLGFGIGPIMGAVAYNLSPKITFLLGSGLILSGIVVVFFGLPEKTVKFQKPNFSIIQKLKLPLQGAFAYGFSVATLVSLYPLFLLEQNYGIERMGLIFGLFILGGLISTVPITHLADKMGTVKVLVGSVIIVIVSVFGLSLIENPMITPFLAFVSGVGMSPIFPLSLALIGSTVTLNELSSGSAVFTSIYSAGCTAGPILSAIVMTMMGTRYIFSLMLVIFVLFLLSLSQSQKSHPDYQHSSENS</sequence>
<dbReference type="PROSITE" id="PS50850">
    <property type="entry name" value="MFS"/>
    <property type="match status" value="1"/>
</dbReference>
<feature type="transmembrane region" description="Helical" evidence="7">
    <location>
        <begin position="47"/>
        <end position="67"/>
    </location>
</feature>
<evidence type="ECO:0000313" key="9">
    <source>
        <dbReference type="EMBL" id="NCS56078.1"/>
    </source>
</evidence>
<dbReference type="Gene3D" id="1.20.1250.20">
    <property type="entry name" value="MFS general substrate transporter like domains"/>
    <property type="match status" value="2"/>
</dbReference>
<evidence type="ECO:0000256" key="7">
    <source>
        <dbReference type="SAM" id="Phobius"/>
    </source>
</evidence>
<dbReference type="Proteomes" id="UP000799330">
    <property type="component" value="Unassembled WGS sequence"/>
</dbReference>
<dbReference type="SUPFAM" id="SSF103473">
    <property type="entry name" value="MFS general substrate transporter"/>
    <property type="match status" value="1"/>
</dbReference>
<feature type="transmembrane region" description="Helical" evidence="7">
    <location>
        <begin position="269"/>
        <end position="287"/>
    </location>
</feature>
<evidence type="ECO:0000256" key="1">
    <source>
        <dbReference type="ARBA" id="ARBA00004651"/>
    </source>
</evidence>
<dbReference type="InterPro" id="IPR047200">
    <property type="entry name" value="MFS_YcaD-like"/>
</dbReference>
<reference evidence="9" key="1">
    <citation type="journal article" date="2019" name="Mol. Ecol.">
        <title>Genome evolution and host-microbiome shifts correspond with intraspecific niche divergence within harmful algal bloom-forming Microcystis aeruginosa.</title>
        <authorList>
            <person name="Jackrel S.L."/>
            <person name="White J.D."/>
            <person name="Evans J.T."/>
            <person name="Buffin K."/>
            <person name="Hayden K."/>
            <person name="Sarnelle O."/>
            <person name="Denef V.J."/>
        </authorList>
    </citation>
    <scope>NUCLEOTIDE SEQUENCE</scope>
    <source>
        <strain evidence="9">G11-04</strain>
    </source>
</reference>